<feature type="compositionally biased region" description="Polar residues" evidence="1">
    <location>
        <begin position="7"/>
        <end position="24"/>
    </location>
</feature>
<dbReference type="HOGENOM" id="CLU_794546_0_0_1"/>
<feature type="region of interest" description="Disordered" evidence="1">
    <location>
        <begin position="1"/>
        <end position="49"/>
    </location>
</feature>
<dbReference type="Proteomes" id="UP000053789">
    <property type="component" value="Unassembled WGS sequence"/>
</dbReference>
<evidence type="ECO:0000313" key="3">
    <source>
        <dbReference type="Proteomes" id="UP000053789"/>
    </source>
</evidence>
<dbReference type="GeneID" id="27693012"/>
<dbReference type="OrthoDB" id="4161811at2759"/>
<dbReference type="RefSeq" id="XP_016625093.1">
    <property type="nucleotide sequence ID" value="XM_016757844.1"/>
</dbReference>
<keyword evidence="3" id="KW-1185">Reference proteome</keyword>
<protein>
    <submittedName>
        <fullName evidence="2">Uncharacterized protein</fullName>
    </submittedName>
</protein>
<accession>A0A0D2INU1</accession>
<evidence type="ECO:0000313" key="2">
    <source>
        <dbReference type="EMBL" id="KIW98424.1"/>
    </source>
</evidence>
<gene>
    <name evidence="2" type="ORF">Z519_00084</name>
</gene>
<dbReference type="AlphaFoldDB" id="A0A0D2INU1"/>
<dbReference type="VEuPathDB" id="FungiDB:Z519_00084"/>
<sequence>MQRPRVYSSSNETILEAFSSSPATRTPGPADVTRGSFPSGPSSHLPHSVVPLRQSLSSGLESTAEVSDSHGVVKGRPLSGNKKQEIVGVDVDGDDESDEDTATAASIKSRHHVVKRAKLPQTIGFHFDWWIARIATAAVNPDFKVLCASMMLWRERNEILQIPTYRAKAILRTWLKHNGAVPSTLRSQIHQVLSSAAPSDSMATLRGAGASPAQTMDWDVLLGEIRQASERMHQDRKWRLRGKKNAAGWCKWGARQRVKDRGEFVEESTTGYEVEREGEGRTLVAMLGYRRNDAVVKAMDLDGEVVDADETVTGERDVEGEEAVQEAMNSPTNYNGDGFDAAMEEAPGP</sequence>
<organism evidence="2 3">
    <name type="scientific">Cladophialophora bantiana (strain ATCC 10958 / CBS 173.52 / CDC B-1940 / NIH 8579)</name>
    <name type="common">Xylohypha bantiana</name>
    <dbReference type="NCBI Taxonomy" id="1442370"/>
    <lineage>
        <taxon>Eukaryota</taxon>
        <taxon>Fungi</taxon>
        <taxon>Dikarya</taxon>
        <taxon>Ascomycota</taxon>
        <taxon>Pezizomycotina</taxon>
        <taxon>Eurotiomycetes</taxon>
        <taxon>Chaetothyriomycetidae</taxon>
        <taxon>Chaetothyriales</taxon>
        <taxon>Herpotrichiellaceae</taxon>
        <taxon>Cladophialophora</taxon>
    </lineage>
</organism>
<reference evidence="2" key="1">
    <citation type="submission" date="2015-01" db="EMBL/GenBank/DDBJ databases">
        <title>The Genome Sequence of Cladophialophora bantiana CBS 173.52.</title>
        <authorList>
            <consortium name="The Broad Institute Genomics Platform"/>
            <person name="Cuomo C."/>
            <person name="de Hoog S."/>
            <person name="Gorbushina A."/>
            <person name="Stielow B."/>
            <person name="Teixiera M."/>
            <person name="Abouelleil A."/>
            <person name="Chapman S.B."/>
            <person name="Priest M."/>
            <person name="Young S.K."/>
            <person name="Wortman J."/>
            <person name="Nusbaum C."/>
            <person name="Birren B."/>
        </authorList>
    </citation>
    <scope>NUCLEOTIDE SEQUENCE [LARGE SCALE GENOMIC DNA]</scope>
    <source>
        <strain evidence="2">CBS 173.52</strain>
    </source>
</reference>
<dbReference type="EMBL" id="KN846980">
    <property type="protein sequence ID" value="KIW98424.1"/>
    <property type="molecule type" value="Genomic_DNA"/>
</dbReference>
<proteinExistence type="predicted"/>
<name>A0A0D2INU1_CLAB1</name>
<evidence type="ECO:0000256" key="1">
    <source>
        <dbReference type="SAM" id="MobiDB-lite"/>
    </source>
</evidence>
<feature type="region of interest" description="Disordered" evidence="1">
    <location>
        <begin position="317"/>
        <end position="349"/>
    </location>
</feature>